<protein>
    <submittedName>
        <fullName evidence="3">Phosphodiester glycosidase family protein</fullName>
    </submittedName>
</protein>
<dbReference type="AlphaFoldDB" id="A0A941JTG9"/>
<feature type="signal peptide" evidence="1">
    <location>
        <begin position="1"/>
        <end position="22"/>
    </location>
</feature>
<evidence type="ECO:0000256" key="1">
    <source>
        <dbReference type="SAM" id="SignalP"/>
    </source>
</evidence>
<dbReference type="InterPro" id="IPR018711">
    <property type="entry name" value="NAGPA"/>
</dbReference>
<evidence type="ECO:0000313" key="3">
    <source>
        <dbReference type="EMBL" id="MBR8828597.1"/>
    </source>
</evidence>
<proteinExistence type="predicted"/>
<dbReference type="Proteomes" id="UP000767446">
    <property type="component" value="Unassembled WGS sequence"/>
</dbReference>
<feature type="domain" description="Phosphodiester glycosidase" evidence="2">
    <location>
        <begin position="76"/>
        <end position="272"/>
    </location>
</feature>
<organism evidence="3 4">
    <name type="scientific">Gomphosphaeria aponina SAG 52.96 = DSM 107014</name>
    <dbReference type="NCBI Taxonomy" id="1521640"/>
    <lineage>
        <taxon>Bacteria</taxon>
        <taxon>Bacillati</taxon>
        <taxon>Cyanobacteriota</taxon>
        <taxon>Cyanophyceae</taxon>
        <taxon>Oscillatoriophycideae</taxon>
        <taxon>Chroococcales</taxon>
        <taxon>Gomphosphaeriaceae</taxon>
        <taxon>Gomphosphaeria</taxon>
    </lineage>
</organism>
<keyword evidence="1" id="KW-0732">Signal</keyword>
<name>A0A941JTG9_9CHRO</name>
<dbReference type="GO" id="GO:0016798">
    <property type="term" value="F:hydrolase activity, acting on glycosyl bonds"/>
    <property type="evidence" value="ECO:0007669"/>
    <property type="project" value="UniProtKB-KW"/>
</dbReference>
<reference evidence="3" key="1">
    <citation type="submission" date="2021-02" db="EMBL/GenBank/DDBJ databases">
        <title>Metagenome analyses of Stigonema ocellatum DSM 106950, Chlorogloea purpurea SAG 13.99 and Gomphosphaeria aponina DSM 107014.</title>
        <authorList>
            <person name="Marter P."/>
            <person name="Huang S."/>
        </authorList>
    </citation>
    <scope>NUCLEOTIDE SEQUENCE</scope>
    <source>
        <strain evidence="3">JP213</strain>
    </source>
</reference>
<feature type="chain" id="PRO_5037601286" evidence="1">
    <location>
        <begin position="23"/>
        <end position="275"/>
    </location>
</feature>
<dbReference type="PANTHER" id="PTHR40446:SF2">
    <property type="entry name" value="N-ACETYLGLUCOSAMINE-1-PHOSPHODIESTER ALPHA-N-ACETYLGLUCOSAMINIDASE"/>
    <property type="match status" value="1"/>
</dbReference>
<evidence type="ECO:0000259" key="2">
    <source>
        <dbReference type="Pfam" id="PF09992"/>
    </source>
</evidence>
<sequence length="275" mass="30151">MKKIWLLMLTILTLVWVNFSQAANPSQLSYQIYTQPGTKIHTLLIPGNSIFAINTAISPKLDTLSNFAAKYQGISVLNGGYFDPKNHQTTSYIVQNGELVANPEDNERLINNPDLTLYLKKILNRSEFRRYQCGNTRRYDITLHQQPPPAGCVIVAALGGGPQLLPEITAEAEGFVDSEKGRDAIGSNQPNARSALGITKEGDIIWVMAEQKPLGVTLAELAAFFSTLGVEKAINLDGGSSSAFYYQGKTYYGKIDEEGNPVQRPVKSVLLIVDS</sequence>
<keyword evidence="3" id="KW-0378">Hydrolase</keyword>
<evidence type="ECO:0000313" key="4">
    <source>
        <dbReference type="Proteomes" id="UP000767446"/>
    </source>
</evidence>
<comment type="caution">
    <text evidence="3">The sequence shown here is derived from an EMBL/GenBank/DDBJ whole genome shotgun (WGS) entry which is preliminary data.</text>
</comment>
<dbReference type="Pfam" id="PF09992">
    <property type="entry name" value="NAGPA"/>
    <property type="match status" value="1"/>
</dbReference>
<gene>
    <name evidence="3" type="ORF">DSM107014_11980</name>
</gene>
<keyword evidence="3" id="KW-0326">Glycosidase</keyword>
<accession>A0A941JTG9</accession>
<dbReference type="PANTHER" id="PTHR40446">
    <property type="entry name" value="N-ACETYLGLUCOSAMINE-1-PHOSPHODIESTER ALPHA-N-ACETYLGLUCOSAMINIDASE"/>
    <property type="match status" value="1"/>
</dbReference>
<dbReference type="EMBL" id="JADQBC010000077">
    <property type="protein sequence ID" value="MBR8828597.1"/>
    <property type="molecule type" value="Genomic_DNA"/>
</dbReference>